<reference evidence="3" key="1">
    <citation type="submission" date="2024-04" db="EMBL/GenBank/DDBJ databases">
        <title>Salinicola lusitanus LLJ914,a marine bacterium isolated from the Okinawa Trough.</title>
        <authorList>
            <person name="Li J."/>
        </authorList>
    </citation>
    <scope>NUCLEOTIDE SEQUENCE [LARGE SCALE GENOMIC DNA]</scope>
</reference>
<feature type="compositionally biased region" description="Basic and acidic residues" evidence="1">
    <location>
        <begin position="105"/>
        <end position="116"/>
    </location>
</feature>
<accession>A0AAW0MFH8</accession>
<evidence type="ECO:0000313" key="3">
    <source>
        <dbReference type="Proteomes" id="UP001460270"/>
    </source>
</evidence>
<sequence length="176" mass="20088">MDRTREDTQDELEDMMRPQEHLEGAEDQVPKTVRVLEHGQDQRGHPGRVREEHRVTSGRSNRDEDQDVEPAQAPGVRVHGQDQRRHPRGVRERHRVTSGASRGSRGPDRTRPRPDPDPDQTQTQTRPRPDPESEERPTRGRSLKTLSEETRGRGRGRGRKGADAEGEELIGQSLRL</sequence>
<feature type="compositionally biased region" description="Basic and acidic residues" evidence="1">
    <location>
        <begin position="34"/>
        <end position="63"/>
    </location>
</feature>
<evidence type="ECO:0000256" key="1">
    <source>
        <dbReference type="SAM" id="MobiDB-lite"/>
    </source>
</evidence>
<evidence type="ECO:0000313" key="2">
    <source>
        <dbReference type="EMBL" id="KAK7877476.1"/>
    </source>
</evidence>
<feature type="region of interest" description="Disordered" evidence="1">
    <location>
        <begin position="1"/>
        <end position="176"/>
    </location>
</feature>
<protein>
    <submittedName>
        <fullName evidence="2">Uncharacterized protein</fullName>
    </submittedName>
</protein>
<organism evidence="2 3">
    <name type="scientific">Mugilogobius chulae</name>
    <name type="common">yellowstripe goby</name>
    <dbReference type="NCBI Taxonomy" id="88201"/>
    <lineage>
        <taxon>Eukaryota</taxon>
        <taxon>Metazoa</taxon>
        <taxon>Chordata</taxon>
        <taxon>Craniata</taxon>
        <taxon>Vertebrata</taxon>
        <taxon>Euteleostomi</taxon>
        <taxon>Actinopterygii</taxon>
        <taxon>Neopterygii</taxon>
        <taxon>Teleostei</taxon>
        <taxon>Neoteleostei</taxon>
        <taxon>Acanthomorphata</taxon>
        <taxon>Gobiaria</taxon>
        <taxon>Gobiiformes</taxon>
        <taxon>Gobioidei</taxon>
        <taxon>Gobiidae</taxon>
        <taxon>Gobionellinae</taxon>
        <taxon>Mugilogobius</taxon>
    </lineage>
</organism>
<feature type="compositionally biased region" description="Basic and acidic residues" evidence="1">
    <location>
        <begin position="127"/>
        <end position="138"/>
    </location>
</feature>
<feature type="compositionally biased region" description="Basic and acidic residues" evidence="1">
    <location>
        <begin position="14"/>
        <end position="24"/>
    </location>
</feature>
<dbReference type="Proteomes" id="UP001460270">
    <property type="component" value="Unassembled WGS sequence"/>
</dbReference>
<keyword evidence="3" id="KW-1185">Reference proteome</keyword>
<name>A0AAW0MFH8_9GOBI</name>
<comment type="caution">
    <text evidence="2">The sequence shown here is derived from an EMBL/GenBank/DDBJ whole genome shotgun (WGS) entry which is preliminary data.</text>
</comment>
<dbReference type="AlphaFoldDB" id="A0AAW0MFH8"/>
<feature type="compositionally biased region" description="Basic residues" evidence="1">
    <location>
        <begin position="85"/>
        <end position="96"/>
    </location>
</feature>
<gene>
    <name evidence="2" type="ORF">WMY93_031816</name>
</gene>
<dbReference type="EMBL" id="JBBPFD010000690">
    <property type="protein sequence ID" value="KAK7877476.1"/>
    <property type="molecule type" value="Genomic_DNA"/>
</dbReference>
<proteinExistence type="predicted"/>